<dbReference type="InterPro" id="IPR006026">
    <property type="entry name" value="Peptidase_Metallo"/>
</dbReference>
<comment type="cofactor">
    <cofactor evidence="2">
        <name>Zn(2+)</name>
        <dbReference type="ChEBI" id="CHEBI:29105"/>
    </cofactor>
    <text evidence="2">Binds 1 zinc ion per subunit.</text>
</comment>
<dbReference type="GO" id="GO:0008270">
    <property type="term" value="F:zinc ion binding"/>
    <property type="evidence" value="ECO:0007669"/>
    <property type="project" value="InterPro"/>
</dbReference>
<evidence type="ECO:0000313" key="5">
    <source>
        <dbReference type="EMBL" id="CAH3125953.1"/>
    </source>
</evidence>
<feature type="region of interest" description="Disordered" evidence="3">
    <location>
        <begin position="163"/>
        <end position="184"/>
    </location>
</feature>
<protein>
    <recommendedName>
        <fullName evidence="2">Metalloendopeptidase</fullName>
        <ecNumber evidence="2">3.4.24.-</ecNumber>
    </recommendedName>
</protein>
<keyword evidence="2" id="KW-0645">Protease</keyword>
<dbReference type="InterPro" id="IPR001506">
    <property type="entry name" value="Peptidase_M12A"/>
</dbReference>
<dbReference type="PROSITE" id="PS51864">
    <property type="entry name" value="ASTACIN"/>
    <property type="match status" value="1"/>
</dbReference>
<keyword evidence="2" id="KW-0479">Metal-binding</keyword>
<dbReference type="SMART" id="SM00235">
    <property type="entry name" value="ZnMc"/>
    <property type="match status" value="1"/>
</dbReference>
<reference evidence="5 6" key="1">
    <citation type="submission" date="2022-05" db="EMBL/GenBank/DDBJ databases">
        <authorList>
            <consortium name="Genoscope - CEA"/>
            <person name="William W."/>
        </authorList>
    </citation>
    <scope>NUCLEOTIDE SEQUENCE [LARGE SCALE GENOMIC DNA]</scope>
</reference>
<sequence length="184" mass="21393">ENLSIRNFRLFEGDMILSKDQQERAEEELDIDGSRHKRATSRSRLWPRGVVKYKIDVNLGHAIGFYHEQSRPDRDSYIKIQYENIRSGAKKNFHKYRRSTIDSLLTPYDYGSVMHYRSKAFSKNGKPTIIVKKHGVTIGQRRRLSPIDAQQADLMYKAECKRRAKVKGRGEKGKTNTKAKFSNS</sequence>
<dbReference type="SUPFAM" id="SSF55486">
    <property type="entry name" value="Metalloproteases ('zincins'), catalytic domain"/>
    <property type="match status" value="1"/>
</dbReference>
<evidence type="ECO:0000256" key="2">
    <source>
        <dbReference type="RuleBase" id="RU361183"/>
    </source>
</evidence>
<dbReference type="EMBL" id="CALNXJ010000021">
    <property type="protein sequence ID" value="CAH3125953.1"/>
    <property type="molecule type" value="Genomic_DNA"/>
</dbReference>
<evidence type="ECO:0000313" key="6">
    <source>
        <dbReference type="Proteomes" id="UP001159428"/>
    </source>
</evidence>
<comment type="caution">
    <text evidence="1">Lacks conserved residue(s) required for the propagation of feature annotation.</text>
</comment>
<proteinExistence type="predicted"/>
<dbReference type="EC" id="3.4.24.-" evidence="2"/>
<accession>A0AAU9WUG1</accession>
<dbReference type="Pfam" id="PF01400">
    <property type="entry name" value="Astacin"/>
    <property type="match status" value="1"/>
</dbReference>
<keyword evidence="2" id="KW-0862">Zinc</keyword>
<dbReference type="PRINTS" id="PR00480">
    <property type="entry name" value="ASTACIN"/>
</dbReference>
<dbReference type="PANTHER" id="PTHR10127:SF850">
    <property type="entry name" value="METALLOENDOPEPTIDASE"/>
    <property type="match status" value="1"/>
</dbReference>
<feature type="non-terminal residue" evidence="5">
    <location>
        <position position="1"/>
    </location>
</feature>
<evidence type="ECO:0000256" key="3">
    <source>
        <dbReference type="SAM" id="MobiDB-lite"/>
    </source>
</evidence>
<dbReference type="PANTHER" id="PTHR10127">
    <property type="entry name" value="DISCOIDIN, CUB, EGF, LAMININ , AND ZINC METALLOPROTEASE DOMAIN CONTAINING"/>
    <property type="match status" value="1"/>
</dbReference>
<dbReference type="AlphaFoldDB" id="A0AAU9WUG1"/>
<evidence type="ECO:0000256" key="1">
    <source>
        <dbReference type="PROSITE-ProRule" id="PRU01211"/>
    </source>
</evidence>
<dbReference type="Gene3D" id="3.40.390.10">
    <property type="entry name" value="Collagenase (Catalytic Domain)"/>
    <property type="match status" value="1"/>
</dbReference>
<keyword evidence="2" id="KW-0482">Metalloprotease</keyword>
<keyword evidence="2" id="KW-0378">Hydrolase</keyword>
<gene>
    <name evidence="5" type="ORF">PMEA_00012350</name>
</gene>
<dbReference type="InterPro" id="IPR024079">
    <property type="entry name" value="MetalloPept_cat_dom_sf"/>
</dbReference>
<organism evidence="5 6">
    <name type="scientific">Pocillopora meandrina</name>
    <dbReference type="NCBI Taxonomy" id="46732"/>
    <lineage>
        <taxon>Eukaryota</taxon>
        <taxon>Metazoa</taxon>
        <taxon>Cnidaria</taxon>
        <taxon>Anthozoa</taxon>
        <taxon>Hexacorallia</taxon>
        <taxon>Scleractinia</taxon>
        <taxon>Astrocoeniina</taxon>
        <taxon>Pocilloporidae</taxon>
        <taxon>Pocillopora</taxon>
    </lineage>
</organism>
<evidence type="ECO:0000259" key="4">
    <source>
        <dbReference type="PROSITE" id="PS51864"/>
    </source>
</evidence>
<comment type="caution">
    <text evidence="5">The sequence shown here is derived from an EMBL/GenBank/DDBJ whole genome shotgun (WGS) entry which is preliminary data.</text>
</comment>
<keyword evidence="6" id="KW-1185">Reference proteome</keyword>
<feature type="domain" description="Peptidase M12A" evidence="4">
    <location>
        <begin position="59"/>
        <end position="161"/>
    </location>
</feature>
<dbReference type="Proteomes" id="UP001159428">
    <property type="component" value="Unassembled WGS sequence"/>
</dbReference>
<dbReference type="GO" id="GO:0006508">
    <property type="term" value="P:proteolysis"/>
    <property type="evidence" value="ECO:0007669"/>
    <property type="project" value="UniProtKB-KW"/>
</dbReference>
<dbReference type="GO" id="GO:0004222">
    <property type="term" value="F:metalloendopeptidase activity"/>
    <property type="evidence" value="ECO:0007669"/>
    <property type="project" value="UniProtKB-UniRule"/>
</dbReference>
<name>A0AAU9WUG1_9CNID</name>